<proteinExistence type="predicted"/>
<keyword evidence="3" id="KW-1185">Reference proteome</keyword>
<dbReference type="Pfam" id="PF00561">
    <property type="entry name" value="Abhydrolase_1"/>
    <property type="match status" value="1"/>
</dbReference>
<accession>A0A1T2X3M6</accession>
<organism evidence="2 3">
    <name type="scientific">Paenibacillus selenitireducens</name>
    <dbReference type="NCBI Taxonomy" id="1324314"/>
    <lineage>
        <taxon>Bacteria</taxon>
        <taxon>Bacillati</taxon>
        <taxon>Bacillota</taxon>
        <taxon>Bacilli</taxon>
        <taxon>Bacillales</taxon>
        <taxon>Paenibacillaceae</taxon>
        <taxon>Paenibacillus</taxon>
    </lineage>
</organism>
<sequence length="268" mass="29279">MTEMKQGTTPQGLFYKEQGQGQPIVLLHGFCGSSDYWTSVVPELARQYRVITPDLRGHGQSQIINPSFRIEDMAQDVVQLMDELQIERAIVFGHSLGGYITLALAEQAAERLQGFSLVHSTANPDAEAAKENRLKAVKTIQEEGIVPFVDGLIPKLFAPDHVQSMPELVEHSKQIGYQTLPEGAMGASLAMRERPDRNHVLASTPLPVLLVAGEADQIVPPEKSFTVTGSHIQQAVISAAGHMSMMESPDALIEVIHHFVQGINKTVS</sequence>
<name>A0A1T2X3M6_9BACL</name>
<dbReference type="InterPro" id="IPR000639">
    <property type="entry name" value="Epox_hydrolase-like"/>
</dbReference>
<dbReference type="PRINTS" id="PR00111">
    <property type="entry name" value="ABHYDROLASE"/>
</dbReference>
<dbReference type="PANTHER" id="PTHR43798">
    <property type="entry name" value="MONOACYLGLYCEROL LIPASE"/>
    <property type="match status" value="1"/>
</dbReference>
<dbReference type="RefSeq" id="WP_078501862.1">
    <property type="nucleotide sequence ID" value="NZ_MSZX01000011.1"/>
</dbReference>
<evidence type="ECO:0000259" key="1">
    <source>
        <dbReference type="Pfam" id="PF00561"/>
    </source>
</evidence>
<protein>
    <submittedName>
        <fullName evidence="2">Alpha/beta hydrolase</fullName>
    </submittedName>
</protein>
<dbReference type="Proteomes" id="UP000190188">
    <property type="component" value="Unassembled WGS sequence"/>
</dbReference>
<dbReference type="InterPro" id="IPR029058">
    <property type="entry name" value="AB_hydrolase_fold"/>
</dbReference>
<dbReference type="EMBL" id="MSZX01000011">
    <property type="protein sequence ID" value="OPA74316.1"/>
    <property type="molecule type" value="Genomic_DNA"/>
</dbReference>
<dbReference type="SUPFAM" id="SSF53474">
    <property type="entry name" value="alpha/beta-Hydrolases"/>
    <property type="match status" value="1"/>
</dbReference>
<dbReference type="GO" id="GO:0016787">
    <property type="term" value="F:hydrolase activity"/>
    <property type="evidence" value="ECO:0007669"/>
    <property type="project" value="UniProtKB-KW"/>
</dbReference>
<feature type="domain" description="AB hydrolase-1" evidence="1">
    <location>
        <begin position="23"/>
        <end position="249"/>
    </location>
</feature>
<keyword evidence="2" id="KW-0378">Hydrolase</keyword>
<gene>
    <name evidence="2" type="ORF">BVG16_24650</name>
</gene>
<dbReference type="PRINTS" id="PR00412">
    <property type="entry name" value="EPOXHYDRLASE"/>
</dbReference>
<evidence type="ECO:0000313" key="3">
    <source>
        <dbReference type="Proteomes" id="UP000190188"/>
    </source>
</evidence>
<reference evidence="2 3" key="1">
    <citation type="submission" date="2017-01" db="EMBL/GenBank/DDBJ databases">
        <title>Genome analysis of Paenibacillus selenitrireducens ES3-24.</title>
        <authorList>
            <person name="Xu D."/>
            <person name="Yao R."/>
            <person name="Zheng S."/>
        </authorList>
    </citation>
    <scope>NUCLEOTIDE SEQUENCE [LARGE SCALE GENOMIC DNA]</scope>
    <source>
        <strain evidence="2 3">ES3-24</strain>
    </source>
</reference>
<dbReference type="STRING" id="1324314.BVG16_24650"/>
<dbReference type="OrthoDB" id="252464at2"/>
<evidence type="ECO:0000313" key="2">
    <source>
        <dbReference type="EMBL" id="OPA74316.1"/>
    </source>
</evidence>
<dbReference type="AlphaFoldDB" id="A0A1T2X3M6"/>
<dbReference type="Gene3D" id="3.40.50.1820">
    <property type="entry name" value="alpha/beta hydrolase"/>
    <property type="match status" value="1"/>
</dbReference>
<dbReference type="InterPro" id="IPR000073">
    <property type="entry name" value="AB_hydrolase_1"/>
</dbReference>
<dbReference type="InterPro" id="IPR050266">
    <property type="entry name" value="AB_hydrolase_sf"/>
</dbReference>
<comment type="caution">
    <text evidence="2">The sequence shown here is derived from an EMBL/GenBank/DDBJ whole genome shotgun (WGS) entry which is preliminary data.</text>
</comment>